<keyword evidence="9" id="KW-1133">Transmembrane helix</keyword>
<dbReference type="PANTHER" id="PTHR24421:SF10">
    <property type="entry name" value="NITRATE_NITRITE SENSOR PROTEIN NARQ"/>
    <property type="match status" value="1"/>
</dbReference>
<accession>A0ABY3SIL1</accession>
<proteinExistence type="predicted"/>
<evidence type="ECO:0000256" key="9">
    <source>
        <dbReference type="SAM" id="Phobius"/>
    </source>
</evidence>
<evidence type="ECO:0000256" key="1">
    <source>
        <dbReference type="ARBA" id="ARBA00000085"/>
    </source>
</evidence>
<keyword evidence="8" id="KW-0902">Two-component regulatory system</keyword>
<sequence>MSYFKREALFGYLLFQFAALLLGLLIYGRNGVHLDALLLMFLLIQFVFGLLHLNNPHSKISRLCNVLNLCLSVYFLWGTGGLSSPFLCYFVIGLLVIKQYADWRFCHAVWLLYLAALPIVLALLYDRAVLPYIEEQLQYGFYILFFYGAVGTVQYWAGRLKIHFRKLDLIYASREKLSKDKGRGQVLYMEELLREILGNRTILLCMDDSSVFEKSESWTHTYYNNYFNQHPLEEDSAYRYVPSPTGQIVSLYIQTLRLCNGQRYGWLLVEAEPDELAEYHKKYMKLILAQHEVHYEYQEILRNVQKSAVTLERDHIAQNIHDGIAQELFFISIQLFQLRSALSSEISSETVSILTEIEKKVKESHRGIRSFIVELKDEKRKFNLHHAIQQLLKRITVNTGIHPVFEHSGWIPHERLEIEETIYHLVEEAVNNVVKHAEAKRLSVQVNVTSVQWTVIIQDDGKGMPGLAADTKGKFGLNGMENRIKALNGSLSFHSEELAGTTITAFIPRDRSTTYV</sequence>
<keyword evidence="12" id="KW-1185">Reference proteome</keyword>
<keyword evidence="4" id="KW-0808">Transferase</keyword>
<dbReference type="Proteomes" id="UP001649230">
    <property type="component" value="Chromosome"/>
</dbReference>
<dbReference type="Gene3D" id="1.20.5.1930">
    <property type="match status" value="1"/>
</dbReference>
<dbReference type="EMBL" id="CP090978">
    <property type="protein sequence ID" value="UJF32986.1"/>
    <property type="molecule type" value="Genomic_DNA"/>
</dbReference>
<feature type="transmembrane region" description="Helical" evidence="9">
    <location>
        <begin position="137"/>
        <end position="157"/>
    </location>
</feature>
<evidence type="ECO:0000256" key="7">
    <source>
        <dbReference type="ARBA" id="ARBA00022840"/>
    </source>
</evidence>
<keyword evidence="3" id="KW-0597">Phosphoprotein</keyword>
<evidence type="ECO:0000256" key="2">
    <source>
        <dbReference type="ARBA" id="ARBA00012438"/>
    </source>
</evidence>
<evidence type="ECO:0000256" key="6">
    <source>
        <dbReference type="ARBA" id="ARBA00022777"/>
    </source>
</evidence>
<evidence type="ECO:0000256" key="4">
    <source>
        <dbReference type="ARBA" id="ARBA00022679"/>
    </source>
</evidence>
<keyword evidence="6" id="KW-0418">Kinase</keyword>
<dbReference type="Pfam" id="PF02518">
    <property type="entry name" value="HATPase_c"/>
    <property type="match status" value="1"/>
</dbReference>
<keyword evidence="7 11" id="KW-0067">ATP-binding</keyword>
<evidence type="ECO:0000256" key="3">
    <source>
        <dbReference type="ARBA" id="ARBA00022553"/>
    </source>
</evidence>
<feature type="transmembrane region" description="Helical" evidence="9">
    <location>
        <begin position="9"/>
        <end position="28"/>
    </location>
</feature>
<feature type="domain" description="Histidine kinase/HSP90-like ATPase" evidence="10">
    <location>
        <begin position="417"/>
        <end position="511"/>
    </location>
</feature>
<keyword evidence="9" id="KW-0812">Transmembrane</keyword>
<dbReference type="Gene3D" id="3.30.565.10">
    <property type="entry name" value="Histidine kinase-like ATPase, C-terminal domain"/>
    <property type="match status" value="1"/>
</dbReference>
<dbReference type="InterPro" id="IPR011712">
    <property type="entry name" value="Sig_transdc_His_kin_sub3_dim/P"/>
</dbReference>
<dbReference type="InterPro" id="IPR050482">
    <property type="entry name" value="Sensor_HK_TwoCompSys"/>
</dbReference>
<keyword evidence="9" id="KW-0472">Membrane</keyword>
<feature type="transmembrane region" description="Helical" evidence="9">
    <location>
        <begin position="108"/>
        <end position="125"/>
    </location>
</feature>
<evidence type="ECO:0000256" key="8">
    <source>
        <dbReference type="ARBA" id="ARBA00023012"/>
    </source>
</evidence>
<evidence type="ECO:0000313" key="12">
    <source>
        <dbReference type="Proteomes" id="UP001649230"/>
    </source>
</evidence>
<dbReference type="PANTHER" id="PTHR24421">
    <property type="entry name" value="NITRATE/NITRITE SENSOR PROTEIN NARX-RELATED"/>
    <property type="match status" value="1"/>
</dbReference>
<comment type="catalytic activity">
    <reaction evidence="1">
        <text>ATP + protein L-histidine = ADP + protein N-phospho-L-histidine.</text>
        <dbReference type="EC" id="2.7.13.3"/>
    </reaction>
</comment>
<evidence type="ECO:0000313" key="11">
    <source>
        <dbReference type="EMBL" id="UJF32986.1"/>
    </source>
</evidence>
<reference evidence="11 12" key="1">
    <citation type="journal article" date="2024" name="Int. J. Syst. Evol. Microbiol.">
        <title>Paenibacillus hexagrammi sp. nov., a novel bacterium isolated from the gut content of Hexagrammos agrammus.</title>
        <authorList>
            <person name="Jung H.K."/>
            <person name="Kim D.G."/>
            <person name="Zin H."/>
            <person name="Park J."/>
            <person name="Jung H."/>
            <person name="Kim Y.O."/>
            <person name="Kong H.J."/>
            <person name="Kim J.W."/>
            <person name="Kim Y.S."/>
        </authorList>
    </citation>
    <scope>NUCLEOTIDE SEQUENCE [LARGE SCALE GENOMIC DNA]</scope>
    <source>
        <strain evidence="11 12">YPD9-1</strain>
    </source>
</reference>
<gene>
    <name evidence="11" type="ORF">L0M14_25980</name>
</gene>
<dbReference type="RefSeq" id="WP_235119329.1">
    <property type="nucleotide sequence ID" value="NZ_CP090978.1"/>
</dbReference>
<keyword evidence="5" id="KW-0547">Nucleotide-binding</keyword>
<dbReference type="SMART" id="SM00387">
    <property type="entry name" value="HATPase_c"/>
    <property type="match status" value="1"/>
</dbReference>
<protein>
    <recommendedName>
        <fullName evidence="2">histidine kinase</fullName>
        <ecNumber evidence="2">2.7.13.3</ecNumber>
    </recommendedName>
</protein>
<dbReference type="Pfam" id="PF07730">
    <property type="entry name" value="HisKA_3"/>
    <property type="match status" value="1"/>
</dbReference>
<feature type="transmembrane region" description="Helical" evidence="9">
    <location>
        <begin position="83"/>
        <end position="101"/>
    </location>
</feature>
<evidence type="ECO:0000259" key="10">
    <source>
        <dbReference type="SMART" id="SM00387"/>
    </source>
</evidence>
<name>A0ABY3SIL1_9BACL</name>
<organism evidence="11 12">
    <name type="scientific">Paenibacillus hexagrammi</name>
    <dbReference type="NCBI Taxonomy" id="2908839"/>
    <lineage>
        <taxon>Bacteria</taxon>
        <taxon>Bacillati</taxon>
        <taxon>Bacillota</taxon>
        <taxon>Bacilli</taxon>
        <taxon>Bacillales</taxon>
        <taxon>Paenibacillaceae</taxon>
        <taxon>Paenibacillus</taxon>
    </lineage>
</organism>
<dbReference type="InterPro" id="IPR003594">
    <property type="entry name" value="HATPase_dom"/>
</dbReference>
<dbReference type="GO" id="GO:0005524">
    <property type="term" value="F:ATP binding"/>
    <property type="evidence" value="ECO:0007669"/>
    <property type="project" value="UniProtKB-KW"/>
</dbReference>
<dbReference type="SUPFAM" id="SSF55874">
    <property type="entry name" value="ATPase domain of HSP90 chaperone/DNA topoisomerase II/histidine kinase"/>
    <property type="match status" value="1"/>
</dbReference>
<dbReference type="CDD" id="cd16917">
    <property type="entry name" value="HATPase_UhpB-NarQ-NarX-like"/>
    <property type="match status" value="1"/>
</dbReference>
<dbReference type="EC" id="2.7.13.3" evidence="2"/>
<evidence type="ECO:0000256" key="5">
    <source>
        <dbReference type="ARBA" id="ARBA00022741"/>
    </source>
</evidence>
<feature type="transmembrane region" description="Helical" evidence="9">
    <location>
        <begin position="34"/>
        <end position="53"/>
    </location>
</feature>
<dbReference type="InterPro" id="IPR036890">
    <property type="entry name" value="HATPase_C_sf"/>
</dbReference>